<feature type="transmembrane region" description="Helical" evidence="5">
    <location>
        <begin position="105"/>
        <end position="125"/>
    </location>
</feature>
<protein>
    <submittedName>
        <fullName evidence="7">Carbohydrate ABC transporter membrane protein 2, CUT1 family</fullName>
    </submittedName>
</protein>
<dbReference type="SUPFAM" id="SSF161098">
    <property type="entry name" value="MetI-like"/>
    <property type="match status" value="1"/>
</dbReference>
<accession>G8TSK5</accession>
<dbReference type="PANTHER" id="PTHR43879">
    <property type="entry name" value="ABC TRANSPORTER PERMEASE PROTEIN"/>
    <property type="match status" value="1"/>
</dbReference>
<keyword evidence="2 5" id="KW-0812">Transmembrane</keyword>
<dbReference type="Gene3D" id="1.10.3720.10">
    <property type="entry name" value="MetI-like"/>
    <property type="match status" value="1"/>
</dbReference>
<reference evidence="8" key="1">
    <citation type="submission" date="2011-12" db="EMBL/GenBank/DDBJ databases">
        <title>The complete genome of chromosome of Sulfobacillus acidophilus DSM 10332.</title>
        <authorList>
            <person name="Lucas S."/>
            <person name="Han J."/>
            <person name="Lapidus A."/>
            <person name="Bruce D."/>
            <person name="Goodwin L."/>
            <person name="Pitluck S."/>
            <person name="Peters L."/>
            <person name="Kyrpides N."/>
            <person name="Mavromatis K."/>
            <person name="Ivanova N."/>
            <person name="Mikhailova N."/>
            <person name="Chertkov O."/>
            <person name="Saunders E."/>
            <person name="Detter J.C."/>
            <person name="Tapia R."/>
            <person name="Han C."/>
            <person name="Land M."/>
            <person name="Hauser L."/>
            <person name="Markowitz V."/>
            <person name="Cheng J.-F."/>
            <person name="Hugenholtz P."/>
            <person name="Woyke T."/>
            <person name="Wu D."/>
            <person name="Pukall R."/>
            <person name="Gehrich-Schroeter G."/>
            <person name="Schneider S."/>
            <person name="Klenk H.-P."/>
            <person name="Eisen J.A."/>
        </authorList>
    </citation>
    <scope>NUCLEOTIDE SEQUENCE [LARGE SCALE GENOMIC DNA]</scope>
    <source>
        <strain evidence="8">ATCC 700253 / DSM 10332 / NAL</strain>
    </source>
</reference>
<evidence type="ECO:0000313" key="8">
    <source>
        <dbReference type="Proteomes" id="UP000005439"/>
    </source>
</evidence>
<dbReference type="InterPro" id="IPR000515">
    <property type="entry name" value="MetI-like"/>
</dbReference>
<dbReference type="Pfam" id="PF00528">
    <property type="entry name" value="BPD_transp_1"/>
    <property type="match status" value="1"/>
</dbReference>
<dbReference type="PATRIC" id="fig|679936.5.peg.3361"/>
<proteinExistence type="inferred from homology"/>
<dbReference type="AlphaFoldDB" id="G8TSK5"/>
<dbReference type="PANTHER" id="PTHR43879:SF1">
    <property type="entry name" value="GLUCOSE IMPORT SYSTEM PERMEASE PROTEIN GLCU"/>
    <property type="match status" value="1"/>
</dbReference>
<dbReference type="PROSITE" id="PS50928">
    <property type="entry name" value="ABC_TM1"/>
    <property type="match status" value="1"/>
</dbReference>
<dbReference type="CDD" id="cd06261">
    <property type="entry name" value="TM_PBP2"/>
    <property type="match status" value="1"/>
</dbReference>
<keyword evidence="3 5" id="KW-1133">Transmembrane helix</keyword>
<feature type="transmembrane region" description="Helical" evidence="5">
    <location>
        <begin position="181"/>
        <end position="202"/>
    </location>
</feature>
<comment type="similarity">
    <text evidence="5">Belongs to the binding-protein-dependent transport system permease family.</text>
</comment>
<dbReference type="Proteomes" id="UP000005439">
    <property type="component" value="Chromosome"/>
</dbReference>
<dbReference type="GO" id="GO:0005886">
    <property type="term" value="C:plasma membrane"/>
    <property type="evidence" value="ECO:0007669"/>
    <property type="project" value="UniProtKB-SubCell"/>
</dbReference>
<dbReference type="KEGG" id="sap:Sulac_3251"/>
<feature type="transmembrane region" description="Helical" evidence="5">
    <location>
        <begin position="137"/>
        <end position="160"/>
    </location>
</feature>
<keyword evidence="4 5" id="KW-0472">Membrane</keyword>
<name>G8TSK5_SULAD</name>
<feature type="domain" description="ABC transmembrane type-1" evidence="6">
    <location>
        <begin position="69"/>
        <end position="259"/>
    </location>
</feature>
<evidence type="ECO:0000256" key="2">
    <source>
        <dbReference type="ARBA" id="ARBA00022692"/>
    </source>
</evidence>
<gene>
    <name evidence="7" type="ordered locus">Sulac_3251</name>
</gene>
<evidence type="ECO:0000256" key="5">
    <source>
        <dbReference type="RuleBase" id="RU363032"/>
    </source>
</evidence>
<keyword evidence="8" id="KW-1185">Reference proteome</keyword>
<comment type="subcellular location">
    <subcellularLocation>
        <location evidence="5">Cell membrane</location>
        <topology evidence="5">Multi-pass membrane protein</topology>
    </subcellularLocation>
    <subcellularLocation>
        <location evidence="1">Membrane</location>
        <topology evidence="1">Multi-pass membrane protein</topology>
    </subcellularLocation>
</comment>
<dbReference type="InterPro" id="IPR035906">
    <property type="entry name" value="MetI-like_sf"/>
</dbReference>
<dbReference type="EMBL" id="CP003179">
    <property type="protein sequence ID" value="AEW06697.1"/>
    <property type="molecule type" value="Genomic_DNA"/>
</dbReference>
<feature type="transmembrane region" description="Helical" evidence="5">
    <location>
        <begin position="242"/>
        <end position="264"/>
    </location>
</feature>
<feature type="transmembrane region" description="Helical" evidence="5">
    <location>
        <begin position="73"/>
        <end position="93"/>
    </location>
</feature>
<sequence>MTLVRRANRVLVYGLLTIAAVFYLMPVYVVLVTSLKSNAAISLQSMWSLPLHPSLAALKAAWQQLAPNFGNSLYLTIPATLISSLLGALNGYALAKWRFKGSDTIFFLILLGLFIPYQSVLIPLLRVMDSLGLYNSIPGLILVHVVYGIPITTLIFRNFYAAIPDEILEAGKIDGANYWGIFRWIMLPLSISGFVVTGIWQFTQVWNNFLFAVALTNPPHQPVTVALVNIAGSQTVQWNVQMASALLVSLPTLVVYIFLGKYFVRGLLAGSVKG</sequence>
<organism evidence="7 8">
    <name type="scientific">Sulfobacillus acidophilus (strain ATCC 700253 / DSM 10332 / NAL)</name>
    <dbReference type="NCBI Taxonomy" id="679936"/>
    <lineage>
        <taxon>Bacteria</taxon>
        <taxon>Bacillati</taxon>
        <taxon>Bacillota</taxon>
        <taxon>Clostridia</taxon>
        <taxon>Eubacteriales</taxon>
        <taxon>Clostridiales Family XVII. Incertae Sedis</taxon>
        <taxon>Sulfobacillus</taxon>
    </lineage>
</organism>
<evidence type="ECO:0000256" key="3">
    <source>
        <dbReference type="ARBA" id="ARBA00022989"/>
    </source>
</evidence>
<keyword evidence="5" id="KW-0813">Transport</keyword>
<evidence type="ECO:0000256" key="4">
    <source>
        <dbReference type="ARBA" id="ARBA00023136"/>
    </source>
</evidence>
<dbReference type="GO" id="GO:0055085">
    <property type="term" value="P:transmembrane transport"/>
    <property type="evidence" value="ECO:0007669"/>
    <property type="project" value="InterPro"/>
</dbReference>
<evidence type="ECO:0000313" key="7">
    <source>
        <dbReference type="EMBL" id="AEW06697.1"/>
    </source>
</evidence>
<feature type="transmembrane region" description="Helical" evidence="5">
    <location>
        <begin position="12"/>
        <end position="31"/>
    </location>
</feature>
<evidence type="ECO:0000256" key="1">
    <source>
        <dbReference type="ARBA" id="ARBA00004141"/>
    </source>
</evidence>
<dbReference type="STRING" id="679936.Sulac_3251"/>
<reference evidence="7 8" key="2">
    <citation type="journal article" date="2012" name="Stand. Genomic Sci.">
        <title>Complete genome sequence of the moderately thermophilic mineral-sulfide-oxidizing firmicute Sulfobacillus acidophilus type strain (NAL(T)).</title>
        <authorList>
            <person name="Anderson I."/>
            <person name="Chertkov O."/>
            <person name="Chen A."/>
            <person name="Saunders E."/>
            <person name="Lapidus A."/>
            <person name="Nolan M."/>
            <person name="Lucas S."/>
            <person name="Hammon N."/>
            <person name="Deshpande S."/>
            <person name="Cheng J.F."/>
            <person name="Han C."/>
            <person name="Tapia R."/>
            <person name="Goodwin L.A."/>
            <person name="Pitluck S."/>
            <person name="Liolios K."/>
            <person name="Pagani I."/>
            <person name="Ivanova N."/>
            <person name="Mikhailova N."/>
            <person name="Pati A."/>
            <person name="Palaniappan K."/>
            <person name="Land M."/>
            <person name="Pan C."/>
            <person name="Rohde M."/>
            <person name="Pukall R."/>
            <person name="Goker M."/>
            <person name="Detter J.C."/>
            <person name="Woyke T."/>
            <person name="Bristow J."/>
            <person name="Eisen J.A."/>
            <person name="Markowitz V."/>
            <person name="Hugenholtz P."/>
            <person name="Kyrpides N.C."/>
            <person name="Klenk H.P."/>
            <person name="Mavromatis K."/>
        </authorList>
    </citation>
    <scope>NUCLEOTIDE SEQUENCE [LARGE SCALE GENOMIC DNA]</scope>
    <source>
        <strain evidence="8">ATCC 700253 / DSM 10332 / NAL</strain>
    </source>
</reference>
<dbReference type="HOGENOM" id="CLU_016047_1_2_9"/>
<evidence type="ECO:0000259" key="6">
    <source>
        <dbReference type="PROSITE" id="PS50928"/>
    </source>
</evidence>